<name>A0A5M3N135_CONPW</name>
<reference evidence="3" key="1">
    <citation type="journal article" date="2012" name="Science">
        <title>The Paleozoic origin of enzymatic lignin decomposition reconstructed from 31 fungal genomes.</title>
        <authorList>
            <person name="Floudas D."/>
            <person name="Binder M."/>
            <person name="Riley R."/>
            <person name="Barry K."/>
            <person name="Blanchette R.A."/>
            <person name="Henrissat B."/>
            <person name="Martinez A.T."/>
            <person name="Otillar R."/>
            <person name="Spatafora J.W."/>
            <person name="Yadav J.S."/>
            <person name="Aerts A."/>
            <person name="Benoit I."/>
            <person name="Boyd A."/>
            <person name="Carlson A."/>
            <person name="Copeland A."/>
            <person name="Coutinho P.M."/>
            <person name="de Vries R.P."/>
            <person name="Ferreira P."/>
            <person name="Findley K."/>
            <person name="Foster B."/>
            <person name="Gaskell J."/>
            <person name="Glotzer D."/>
            <person name="Gorecki P."/>
            <person name="Heitman J."/>
            <person name="Hesse C."/>
            <person name="Hori C."/>
            <person name="Igarashi K."/>
            <person name="Jurgens J.A."/>
            <person name="Kallen N."/>
            <person name="Kersten P."/>
            <person name="Kohler A."/>
            <person name="Kuees U."/>
            <person name="Kumar T.K.A."/>
            <person name="Kuo A."/>
            <person name="LaButti K."/>
            <person name="Larrondo L.F."/>
            <person name="Lindquist E."/>
            <person name="Ling A."/>
            <person name="Lombard V."/>
            <person name="Lucas S."/>
            <person name="Lundell T."/>
            <person name="Martin R."/>
            <person name="McLaughlin D.J."/>
            <person name="Morgenstern I."/>
            <person name="Morin E."/>
            <person name="Murat C."/>
            <person name="Nagy L.G."/>
            <person name="Nolan M."/>
            <person name="Ohm R.A."/>
            <person name="Patyshakuliyeva A."/>
            <person name="Rokas A."/>
            <person name="Ruiz-Duenas F.J."/>
            <person name="Sabat G."/>
            <person name="Salamov A."/>
            <person name="Samejima M."/>
            <person name="Schmutz J."/>
            <person name="Slot J.C."/>
            <person name="St John F."/>
            <person name="Stenlid J."/>
            <person name="Sun H."/>
            <person name="Sun S."/>
            <person name="Syed K."/>
            <person name="Tsang A."/>
            <person name="Wiebenga A."/>
            <person name="Young D."/>
            <person name="Pisabarro A."/>
            <person name="Eastwood D.C."/>
            <person name="Martin F."/>
            <person name="Cullen D."/>
            <person name="Grigoriev I.V."/>
            <person name="Hibbett D.S."/>
        </authorList>
    </citation>
    <scope>NUCLEOTIDE SEQUENCE [LARGE SCALE GENOMIC DNA]</scope>
    <source>
        <strain evidence="3">RWD-64-598 SS2</strain>
    </source>
</reference>
<dbReference type="KEGG" id="cput:CONPUDRAFT_117634"/>
<comment type="caution">
    <text evidence="2">The sequence shown here is derived from an EMBL/GenBank/DDBJ whole genome shotgun (WGS) entry which is preliminary data.</text>
</comment>
<dbReference type="OMA" id="RGEHFRH"/>
<dbReference type="GeneID" id="19199331"/>
<dbReference type="AlphaFoldDB" id="A0A5M3N135"/>
<sequence>MSRDELSESRRVNEILRNLRGEQYRHHRNINRARTDILPSSLTHNTPSLPTNLVYSVSQGTERPDRLAGPDPPRSWATNPLQTNVEDRIKPGSSGHGEQNSAEFRADALSLVIPGSTSLVNGALILPLTTYCLDAILRTCSQRDMAQIAEYIPAHLRRYLVRLAAIRSPLSDMVLNALRDEGEYVDGECVIVGPHGVLQVPQDDHPRIDRNLGKMPLQHHGARGDSWESSLEAPGPTAPHTFAIISLPLTTSKFLSLPPTITRLALIDVSTSLPIRRLHLICPLLAVLDLSYNVWLSTPEAGSRLVKEVDWSKLRNLEILGLRDCYIAPDLRAVINRGSWRDVQIVV</sequence>
<evidence type="ECO:0000256" key="1">
    <source>
        <dbReference type="SAM" id="MobiDB-lite"/>
    </source>
</evidence>
<accession>A0A5M3N135</accession>
<organism evidence="2 3">
    <name type="scientific">Coniophora puteana (strain RWD-64-598)</name>
    <name type="common">Brown rot fungus</name>
    <dbReference type="NCBI Taxonomy" id="741705"/>
    <lineage>
        <taxon>Eukaryota</taxon>
        <taxon>Fungi</taxon>
        <taxon>Dikarya</taxon>
        <taxon>Basidiomycota</taxon>
        <taxon>Agaricomycotina</taxon>
        <taxon>Agaricomycetes</taxon>
        <taxon>Agaricomycetidae</taxon>
        <taxon>Boletales</taxon>
        <taxon>Coniophorineae</taxon>
        <taxon>Coniophoraceae</taxon>
        <taxon>Coniophora</taxon>
    </lineage>
</organism>
<protein>
    <submittedName>
        <fullName evidence="2">Uncharacterized protein</fullName>
    </submittedName>
</protein>
<dbReference type="EMBL" id="JH711574">
    <property type="protein sequence ID" value="EIW85112.1"/>
    <property type="molecule type" value="Genomic_DNA"/>
</dbReference>
<dbReference type="RefSeq" id="XP_007764703.1">
    <property type="nucleotide sequence ID" value="XM_007766513.1"/>
</dbReference>
<gene>
    <name evidence="2" type="ORF">CONPUDRAFT_117634</name>
</gene>
<evidence type="ECO:0000313" key="2">
    <source>
        <dbReference type="EMBL" id="EIW85112.1"/>
    </source>
</evidence>
<feature type="region of interest" description="Disordered" evidence="1">
    <location>
        <begin position="58"/>
        <end position="100"/>
    </location>
</feature>
<proteinExistence type="predicted"/>
<dbReference type="Proteomes" id="UP000053558">
    <property type="component" value="Unassembled WGS sequence"/>
</dbReference>
<evidence type="ECO:0000313" key="3">
    <source>
        <dbReference type="Proteomes" id="UP000053558"/>
    </source>
</evidence>
<dbReference type="OrthoDB" id="3264363at2759"/>
<keyword evidence="3" id="KW-1185">Reference proteome</keyword>